<organism evidence="3 4">
    <name type="scientific">Humibacillus xanthopallidus</name>
    <dbReference type="NCBI Taxonomy" id="412689"/>
    <lineage>
        <taxon>Bacteria</taxon>
        <taxon>Bacillati</taxon>
        <taxon>Actinomycetota</taxon>
        <taxon>Actinomycetes</taxon>
        <taxon>Micrococcales</taxon>
        <taxon>Intrasporangiaceae</taxon>
        <taxon>Humibacillus</taxon>
    </lineage>
</organism>
<protein>
    <recommendedName>
        <fullName evidence="5">Integral membrane protein</fullName>
    </recommendedName>
</protein>
<evidence type="ECO:0000313" key="4">
    <source>
        <dbReference type="Proteomes" id="UP000320085"/>
    </source>
</evidence>
<feature type="region of interest" description="Disordered" evidence="1">
    <location>
        <begin position="1"/>
        <end position="53"/>
    </location>
</feature>
<comment type="caution">
    <text evidence="3">The sequence shown here is derived from an EMBL/GenBank/DDBJ whole genome shotgun (WGS) entry which is preliminary data.</text>
</comment>
<feature type="transmembrane region" description="Helical" evidence="2">
    <location>
        <begin position="348"/>
        <end position="367"/>
    </location>
</feature>
<keyword evidence="2" id="KW-1133">Transmembrane helix</keyword>
<evidence type="ECO:0000256" key="2">
    <source>
        <dbReference type="SAM" id="Phobius"/>
    </source>
</evidence>
<keyword evidence="2" id="KW-0812">Transmembrane</keyword>
<evidence type="ECO:0000313" key="3">
    <source>
        <dbReference type="EMBL" id="TQN44519.1"/>
    </source>
</evidence>
<evidence type="ECO:0000256" key="1">
    <source>
        <dbReference type="SAM" id="MobiDB-lite"/>
    </source>
</evidence>
<feature type="transmembrane region" description="Helical" evidence="2">
    <location>
        <begin position="65"/>
        <end position="87"/>
    </location>
</feature>
<feature type="transmembrane region" description="Helical" evidence="2">
    <location>
        <begin position="293"/>
        <end position="312"/>
    </location>
</feature>
<feature type="compositionally biased region" description="Low complexity" evidence="1">
    <location>
        <begin position="7"/>
        <end position="53"/>
    </location>
</feature>
<evidence type="ECO:0008006" key="5">
    <source>
        <dbReference type="Google" id="ProtNLM"/>
    </source>
</evidence>
<reference evidence="3 4" key="1">
    <citation type="submission" date="2019-06" db="EMBL/GenBank/DDBJ databases">
        <title>Sequencing the genomes of 1000 actinobacteria strains.</title>
        <authorList>
            <person name="Klenk H.-P."/>
        </authorList>
    </citation>
    <scope>NUCLEOTIDE SEQUENCE [LARGE SCALE GENOMIC DNA]</scope>
    <source>
        <strain evidence="3 4">DSM 21776</strain>
    </source>
</reference>
<dbReference type="AlphaFoldDB" id="A0A543PKC8"/>
<feature type="transmembrane region" description="Helical" evidence="2">
    <location>
        <begin position="388"/>
        <end position="409"/>
    </location>
</feature>
<feature type="transmembrane region" description="Helical" evidence="2">
    <location>
        <begin position="415"/>
        <end position="433"/>
    </location>
</feature>
<keyword evidence="2" id="KW-0472">Membrane</keyword>
<dbReference type="EMBL" id="VFQF01000003">
    <property type="protein sequence ID" value="TQN44519.1"/>
    <property type="molecule type" value="Genomic_DNA"/>
</dbReference>
<sequence length="443" mass="45273">MSTNGDTVPVPTTPTPTSATAPEATPASAAASAPASAPATTAGPPAAPVHPVAEPVSPRRRWLSILSALMIVLGCVLVPVTAASFWARTTITDTDSYVGVVGPLASDPQVQAAVEQELTAKVMTELSKLDIMGSLTTALEQRGVSPALAQALALLQSPVQDRTEALVSRIVDRVVTSDAFANVWVSANRVAHTQLIRLLEGQTTVLTQQNSGQVVVDLNALSGAVRVALQDAGVPGASRLPDIGGTVVVGDGQRLSQAKTAYQLINGLPWVLLVVTVGLLVGGVLLARRRTRATLLTLGGVLVAALLTLVAVRVGGDYAISGIKPGNRGAAGSVVTAVTDRLRDILRVIGWLALAALVVTALTGSGPRASALRRSVGGTTSRAWGAAVAWRHTPLVAGAVALVAVVVLLAVDLPVWLAFALVVVTVVAGVLAWRSIRPADAVA</sequence>
<dbReference type="RefSeq" id="WP_185747377.1">
    <property type="nucleotide sequence ID" value="NZ_BAAAQC010000010.1"/>
</dbReference>
<dbReference type="Proteomes" id="UP000320085">
    <property type="component" value="Unassembled WGS sequence"/>
</dbReference>
<feature type="transmembrane region" description="Helical" evidence="2">
    <location>
        <begin position="267"/>
        <end position="286"/>
    </location>
</feature>
<gene>
    <name evidence="3" type="ORF">FHX52_3735</name>
</gene>
<accession>A0A543PKC8</accession>
<proteinExistence type="predicted"/>
<name>A0A543PKC8_9MICO</name>